<dbReference type="InterPro" id="IPR006813">
    <property type="entry name" value="Glyco_trans_17"/>
</dbReference>
<dbReference type="STRING" id="491952.Mar181_0482"/>
<evidence type="ECO:0000313" key="1">
    <source>
        <dbReference type="EMBL" id="AEF53545.1"/>
    </source>
</evidence>
<keyword evidence="2" id="KW-1185">Reference proteome</keyword>
<dbReference type="GO" id="GO:0006044">
    <property type="term" value="P:N-acetylglucosamine metabolic process"/>
    <property type="evidence" value="ECO:0007669"/>
    <property type="project" value="TreeGrafter"/>
</dbReference>
<keyword evidence="1" id="KW-0808">Transferase</keyword>
<dbReference type="AlphaFoldDB" id="F6CZ89"/>
<dbReference type="EMBL" id="CP002771">
    <property type="protein sequence ID" value="AEF53545.1"/>
    <property type="molecule type" value="Genomic_DNA"/>
</dbReference>
<protein>
    <submittedName>
        <fullName evidence="1">Glycosyl transferase family 17</fullName>
    </submittedName>
</protein>
<sequence length="335" mass="39705">MPKIIDSFLFFQELDLLEIRLSYLYEYVDAFLIVEACQTFTGKPKEFVFEKNKKRFEKYSSKIIYYKIEDSHDNYASIVEFLTNKNTDSSLRVLSILESHQHYSKDQIHWVLDSYHRECLHIPMADFDDDDIILVSDLDEIPSISTFSDSQKEKEKIKPYVYQQHEFRYFLDYYKATDWLGTISSRYSLIKNTSFNLLRMDSKIIRNLVSKDSVKNAGYHFTSCGGIEMIKEKIQSWGHQEFNNPLILSNLEKNINEGRDIFMRDSGTNLTRVALNDKHFFDSEISIILERYQDLISVRDINIQTDSYLKRITQKTTLNLFKLIYKIKILLKKIV</sequence>
<dbReference type="GO" id="GO:0003830">
    <property type="term" value="F:beta-1,4-mannosylglycoprotein 4-beta-N-acetylglucosaminyltransferase activity"/>
    <property type="evidence" value="ECO:0007669"/>
    <property type="project" value="InterPro"/>
</dbReference>
<dbReference type="Pfam" id="PF04724">
    <property type="entry name" value="Glyco_transf_17"/>
    <property type="match status" value="1"/>
</dbReference>
<dbReference type="RefSeq" id="WP_013795022.1">
    <property type="nucleotide sequence ID" value="NC_015559.1"/>
</dbReference>
<dbReference type="GO" id="GO:0016020">
    <property type="term" value="C:membrane"/>
    <property type="evidence" value="ECO:0007669"/>
    <property type="project" value="InterPro"/>
</dbReference>
<dbReference type="PANTHER" id="PTHR12224:SF0">
    <property type="entry name" value="BETA-1,4-MANNOSYL-GLYCOPROTEIN 4-BETA-N-ACETYLGLUCOSAMINYLTRANSFERASE"/>
    <property type="match status" value="1"/>
</dbReference>
<dbReference type="KEGG" id="mpc:Mar181_0482"/>
<organism evidence="1 2">
    <name type="scientific">Marinomonas posidonica (strain CECT 7376 / NCIMB 14433 / IVIA-Po-181)</name>
    <dbReference type="NCBI Taxonomy" id="491952"/>
    <lineage>
        <taxon>Bacteria</taxon>
        <taxon>Pseudomonadati</taxon>
        <taxon>Pseudomonadota</taxon>
        <taxon>Gammaproteobacteria</taxon>
        <taxon>Oceanospirillales</taxon>
        <taxon>Oceanospirillaceae</taxon>
        <taxon>Marinomonas</taxon>
    </lineage>
</organism>
<reference evidence="1 2" key="1">
    <citation type="journal article" date="2012" name="Stand. Genomic Sci.">
        <title>Complete genome sequence of Marinomonas posidonica type strain (IVIA-Po-181(T)).</title>
        <authorList>
            <person name="Lucas-Elio P."/>
            <person name="Goodwin L."/>
            <person name="Woyke T."/>
            <person name="Pitluck S."/>
            <person name="Nolan M."/>
            <person name="Kyrpides N.C."/>
            <person name="Detter J.C."/>
            <person name="Copeland A."/>
            <person name="Lu M."/>
            <person name="Bruce D."/>
            <person name="Detter C."/>
            <person name="Tapia R."/>
            <person name="Han S."/>
            <person name="Land M.L."/>
            <person name="Ivanova N."/>
            <person name="Mikhailova N."/>
            <person name="Johnston A.W."/>
            <person name="Sanchez-Amat A."/>
        </authorList>
    </citation>
    <scope>NUCLEOTIDE SEQUENCE [LARGE SCALE GENOMIC DNA]</scope>
    <source>
        <strain evidence="2">CECT 7376 / NCIMB 14433 / IVIA-Po-181</strain>
    </source>
</reference>
<dbReference type="OrthoDB" id="7391526at2"/>
<accession>F6CZ89</accession>
<dbReference type="eggNOG" id="COG0438">
    <property type="taxonomic scope" value="Bacteria"/>
</dbReference>
<dbReference type="PANTHER" id="PTHR12224">
    <property type="entry name" value="BETA-1,4-MANNOSYL-GLYCOPROTEIN BETA-1,4-N-ACETYLGLUCOSAMINYL-TRANSFERASE"/>
    <property type="match status" value="1"/>
</dbReference>
<dbReference type="HOGENOM" id="CLU_038606_2_0_6"/>
<gene>
    <name evidence="1" type="ordered locus">Mar181_0482</name>
</gene>
<name>F6CZ89_MARPP</name>
<dbReference type="Proteomes" id="UP000009230">
    <property type="component" value="Chromosome"/>
</dbReference>
<dbReference type="eggNOG" id="COG0457">
    <property type="taxonomic scope" value="Bacteria"/>
</dbReference>
<proteinExistence type="predicted"/>
<evidence type="ECO:0000313" key="2">
    <source>
        <dbReference type="Proteomes" id="UP000009230"/>
    </source>
</evidence>